<evidence type="ECO:0000313" key="6">
    <source>
        <dbReference type="Proteomes" id="UP000032229"/>
    </source>
</evidence>
<dbReference type="RefSeq" id="WP_044637184.1">
    <property type="nucleotide sequence ID" value="NZ_CP007202.1"/>
</dbReference>
<dbReference type="SFLD" id="SFLDG01129">
    <property type="entry name" value="C1.5:_HAD__Beta-PGM__Phosphata"/>
    <property type="match status" value="1"/>
</dbReference>
<dbReference type="STRING" id="1454006.AW14_01450"/>
<evidence type="ECO:0000256" key="2">
    <source>
        <dbReference type="ARBA" id="ARBA00006171"/>
    </source>
</evidence>
<dbReference type="NCBIfam" id="TIGR01509">
    <property type="entry name" value="HAD-SF-IA-v3"/>
    <property type="match status" value="1"/>
</dbReference>
<dbReference type="PANTHER" id="PTHR46193">
    <property type="entry name" value="6-PHOSPHOGLUCONATE PHOSPHATASE"/>
    <property type="match status" value="1"/>
</dbReference>
<dbReference type="OrthoDB" id="9797743at2"/>
<protein>
    <submittedName>
        <fullName evidence="5">HAD family hydrolase</fullName>
    </submittedName>
</protein>
<dbReference type="Gene3D" id="3.40.50.1000">
    <property type="entry name" value="HAD superfamily/HAD-like"/>
    <property type="match status" value="1"/>
</dbReference>
<dbReference type="SUPFAM" id="SSF56784">
    <property type="entry name" value="HAD-like"/>
    <property type="match status" value="1"/>
</dbReference>
<dbReference type="EMBL" id="CP007202">
    <property type="protein sequence ID" value="AJR02510.1"/>
    <property type="molecule type" value="Genomic_DNA"/>
</dbReference>
<dbReference type="InterPro" id="IPR041492">
    <property type="entry name" value="HAD_2"/>
</dbReference>
<dbReference type="Proteomes" id="UP000032229">
    <property type="component" value="Chromosome"/>
</dbReference>
<name>A0A0C5WII4_9FLAO</name>
<keyword evidence="4" id="KW-0460">Magnesium</keyword>
<evidence type="ECO:0000256" key="4">
    <source>
        <dbReference type="ARBA" id="ARBA00022842"/>
    </source>
</evidence>
<reference evidence="5 6" key="1">
    <citation type="submission" date="2014-02" db="EMBL/GenBank/DDBJ databases">
        <authorList>
            <person name="Young C.-C."/>
            <person name="Hameed A."/>
            <person name="Huang H.-C."/>
            <person name="Shahina M."/>
        </authorList>
    </citation>
    <scope>NUCLEOTIDE SEQUENCE [LARGE SCALE GENOMIC DNA]</scope>
    <source>
        <strain evidence="5 6">CC-SAMT-1</strain>
    </source>
</reference>
<dbReference type="InterPro" id="IPR023198">
    <property type="entry name" value="PGP-like_dom2"/>
</dbReference>
<evidence type="ECO:0000313" key="5">
    <source>
        <dbReference type="EMBL" id="AJR02510.1"/>
    </source>
</evidence>
<keyword evidence="6" id="KW-1185">Reference proteome</keyword>
<sequence length="211" mass="23821">MKKYKCIIFDCDGVLVDTEVTSNQLLVAMANKYGANIDLDYAMKHFKGSHFDDCLSIIKTLVTEDVPQSFETEYRTELDKQFKATVKPIKGVKEVIENLNIPFCVASSGTDEKIRLNLGLVGLLPYFEGKIFSCYTIKKWKPEPDVFLLAAKTMGYKPDECLVIEDSKLGVLGAKNGGFDVYGYTEHDYYNDLESLATKTFNNMTDLLQML</sequence>
<dbReference type="Pfam" id="PF13419">
    <property type="entry name" value="HAD_2"/>
    <property type="match status" value="1"/>
</dbReference>
<proteinExistence type="inferred from homology"/>
<gene>
    <name evidence="5" type="ORF">AW14_01450</name>
</gene>
<dbReference type="PANTHER" id="PTHR46193:SF10">
    <property type="entry name" value="6-PHOSPHOGLUCONATE PHOSPHATASE"/>
    <property type="match status" value="1"/>
</dbReference>
<accession>A0A0C5WII4</accession>
<dbReference type="InterPro" id="IPR023214">
    <property type="entry name" value="HAD_sf"/>
</dbReference>
<dbReference type="SFLD" id="SFLDS00003">
    <property type="entry name" value="Haloacid_Dehalogenase"/>
    <property type="match status" value="1"/>
</dbReference>
<dbReference type="HOGENOM" id="CLU_045011_13_2_10"/>
<dbReference type="Gene3D" id="1.10.150.240">
    <property type="entry name" value="Putative phosphatase, domain 2"/>
    <property type="match status" value="1"/>
</dbReference>
<evidence type="ECO:0000256" key="1">
    <source>
        <dbReference type="ARBA" id="ARBA00001946"/>
    </source>
</evidence>
<comment type="cofactor">
    <cofactor evidence="1">
        <name>Mg(2+)</name>
        <dbReference type="ChEBI" id="CHEBI:18420"/>
    </cofactor>
</comment>
<dbReference type="KEGG" id="sze:AW14_01450"/>
<organism evidence="5 6">
    <name type="scientific">Siansivirga zeaxanthinifaciens CC-SAMT-1</name>
    <dbReference type="NCBI Taxonomy" id="1454006"/>
    <lineage>
        <taxon>Bacteria</taxon>
        <taxon>Pseudomonadati</taxon>
        <taxon>Bacteroidota</taxon>
        <taxon>Flavobacteriia</taxon>
        <taxon>Flavobacteriales</taxon>
        <taxon>Flavobacteriaceae</taxon>
        <taxon>Siansivirga</taxon>
    </lineage>
</organism>
<dbReference type="InterPro" id="IPR036412">
    <property type="entry name" value="HAD-like_sf"/>
</dbReference>
<dbReference type="GO" id="GO:0016787">
    <property type="term" value="F:hydrolase activity"/>
    <property type="evidence" value="ECO:0007669"/>
    <property type="project" value="UniProtKB-KW"/>
</dbReference>
<evidence type="ECO:0000256" key="3">
    <source>
        <dbReference type="ARBA" id="ARBA00022723"/>
    </source>
</evidence>
<dbReference type="CDD" id="cd07526">
    <property type="entry name" value="HAD_BPGM_like"/>
    <property type="match status" value="1"/>
</dbReference>
<comment type="similarity">
    <text evidence="2">Belongs to the HAD-like hydrolase superfamily. CbbY/CbbZ/Gph/YieH family.</text>
</comment>
<keyword evidence="3" id="KW-0479">Metal-binding</keyword>
<keyword evidence="5" id="KW-0378">Hydrolase</keyword>
<dbReference type="InterPro" id="IPR051600">
    <property type="entry name" value="Beta-PGM-like"/>
</dbReference>
<dbReference type="GO" id="GO:0046872">
    <property type="term" value="F:metal ion binding"/>
    <property type="evidence" value="ECO:0007669"/>
    <property type="project" value="UniProtKB-KW"/>
</dbReference>
<dbReference type="AlphaFoldDB" id="A0A0C5WII4"/>
<dbReference type="InterPro" id="IPR006439">
    <property type="entry name" value="HAD-SF_hydro_IA"/>
</dbReference>